<accession>A0A0F8VDU6</accession>
<comment type="caution">
    <text evidence="2">The sequence shown here is derived from an EMBL/GenBank/DDBJ whole genome shotgun (WGS) entry which is preliminary data.</text>
</comment>
<proteinExistence type="predicted"/>
<reference evidence="2" key="1">
    <citation type="journal article" date="2015" name="Nature">
        <title>Complex archaea that bridge the gap between prokaryotes and eukaryotes.</title>
        <authorList>
            <person name="Spang A."/>
            <person name="Saw J.H."/>
            <person name="Jorgensen S.L."/>
            <person name="Zaremba-Niedzwiedzka K."/>
            <person name="Martijn J."/>
            <person name="Lind A.E."/>
            <person name="van Eijk R."/>
            <person name="Schleper C."/>
            <person name="Guy L."/>
            <person name="Ettema T.J."/>
        </authorList>
    </citation>
    <scope>NUCLEOTIDE SEQUENCE</scope>
</reference>
<evidence type="ECO:0000256" key="1">
    <source>
        <dbReference type="SAM" id="Phobius"/>
    </source>
</evidence>
<sequence length="369" mass="40988">MKNIKFLVLFFIISTNACAFTYQIGQTNNSPATKKESSDTPVQPIPSLEVVQEELTQAEKDFEIAKKMFNPWYGGPLITGSGATLPQGLVNFQPYIYYTVNYAAFDGNRKSRSIKNLTEVNPKLALAVGITDRIDIGILVDWIHQKQSSKSSNHFADTTLALDIGIIKETPFIPGLKFTIAETFPTGHYQKFNPNKAAVESTGSGAYETSFALTSSKVVWWSLLHPMVFRFSVNYTIPTKVSVTGFNSYGGGFGTKGKVTPGNEFFLSFGYEFSVYQKFVLTIDVAYEYDNRSTFKGINGTILGFPAPVGTRSKDVLSLAPAIEYNFSQNLSLISGAWFSVRGRNTANFATGIITLTYTFWYLNIFVFY</sequence>
<feature type="transmembrane region" description="Helical" evidence="1">
    <location>
        <begin position="349"/>
        <end position="368"/>
    </location>
</feature>
<keyword evidence="1" id="KW-0812">Transmembrane</keyword>
<protein>
    <submittedName>
        <fullName evidence="2">Uncharacterized protein</fullName>
    </submittedName>
</protein>
<gene>
    <name evidence="2" type="ORF">LCGC14_1484790</name>
</gene>
<dbReference type="AlphaFoldDB" id="A0A0F8VDU6"/>
<keyword evidence="1" id="KW-0472">Membrane</keyword>
<evidence type="ECO:0000313" key="2">
    <source>
        <dbReference type="EMBL" id="KKK42537.1"/>
    </source>
</evidence>
<dbReference type="EMBL" id="LAZR01070321">
    <property type="protein sequence ID" value="KKK42537.1"/>
    <property type="molecule type" value="Genomic_DNA"/>
</dbReference>
<keyword evidence="1" id="KW-1133">Transmembrane helix</keyword>
<name>A0A0F8VDU6_9ZZZZ</name>
<organism evidence="2">
    <name type="scientific">marine sediment metagenome</name>
    <dbReference type="NCBI Taxonomy" id="412755"/>
    <lineage>
        <taxon>unclassified sequences</taxon>
        <taxon>metagenomes</taxon>
        <taxon>ecological metagenomes</taxon>
    </lineage>
</organism>